<evidence type="ECO:0000313" key="3">
    <source>
        <dbReference type="Proteomes" id="UP000063699"/>
    </source>
</evidence>
<feature type="chain" id="PRO_5039704484" description="Fungal lipase-like domain-containing protein" evidence="1">
    <location>
        <begin position="21"/>
        <end position="607"/>
    </location>
</feature>
<organism evidence="2 3">
    <name type="scientific">Kibdelosporangium phytohabitans</name>
    <dbReference type="NCBI Taxonomy" id="860235"/>
    <lineage>
        <taxon>Bacteria</taxon>
        <taxon>Bacillati</taxon>
        <taxon>Actinomycetota</taxon>
        <taxon>Actinomycetes</taxon>
        <taxon>Pseudonocardiales</taxon>
        <taxon>Pseudonocardiaceae</taxon>
        <taxon>Kibdelosporangium</taxon>
    </lineage>
</organism>
<accession>A0A0N9I841</accession>
<dbReference type="STRING" id="860235.AOZ06_38880"/>
<evidence type="ECO:0000313" key="2">
    <source>
        <dbReference type="EMBL" id="ALG12045.1"/>
    </source>
</evidence>
<dbReference type="AlphaFoldDB" id="A0A0N9I841"/>
<dbReference type="RefSeq" id="WP_054293941.1">
    <property type="nucleotide sequence ID" value="NZ_CP012752.1"/>
</dbReference>
<keyword evidence="1" id="KW-0732">Signal</keyword>
<name>A0A0N9I841_9PSEU</name>
<dbReference type="OrthoDB" id="55081at2"/>
<dbReference type="KEGG" id="kphy:AOZ06_38880"/>
<evidence type="ECO:0000256" key="1">
    <source>
        <dbReference type="SAM" id="SignalP"/>
    </source>
</evidence>
<dbReference type="InterPro" id="IPR029058">
    <property type="entry name" value="AB_hydrolase_fold"/>
</dbReference>
<proteinExistence type="predicted"/>
<dbReference type="EMBL" id="CP012752">
    <property type="protein sequence ID" value="ALG12045.1"/>
    <property type="molecule type" value="Genomic_DNA"/>
</dbReference>
<dbReference type="SUPFAM" id="SSF53474">
    <property type="entry name" value="alpha/beta-Hydrolases"/>
    <property type="match status" value="1"/>
</dbReference>
<protein>
    <recommendedName>
        <fullName evidence="4">Fungal lipase-like domain-containing protein</fullName>
    </recommendedName>
</protein>
<keyword evidence="3" id="KW-1185">Reference proteome</keyword>
<dbReference type="Proteomes" id="UP000063699">
    <property type="component" value="Chromosome"/>
</dbReference>
<gene>
    <name evidence="2" type="ORF">AOZ06_38880</name>
</gene>
<sequence>MTARAIAVICAVALTGSAVAATAAEPSPVPLGSPDQVVETPVTDDPLAGNDVLVSTVRLHYPSPYSTMAHPAACDWISYLRFRHKDGPAQAKDADAVYTGQPGTLTGASTYRAQAPQVIRKAAARGKHVEYLALERRANCLEDHTGYAAARRTGTIQTGLDYYYRGKAIDGRTYRRYQPSELGFLGEYGLALTLDDWRAVITHAAPDPAQRRKVLCGGHSLGGYLVGPMLAWDFDKNVSTKDDAGYNLCGGGAFALEGIAFTDPLGLRSAPLPDSVISAFGNNILRATVNTAFRNGLLPAIDTPVFSAPELGPLLGLAGEASARAPRAESTLLRDAPRTPSIDLPLRLFLSPRYIDLVNPLYDPRGYRLTNRAALGILLDNNAQWLSPLQTGMGAFDGPVKAKTFPAPNDLDRIPFLGPLVRIPQVGIGFGQNYAPADRNRLYDWLDYDQIPAGGLRTSGGQTVTTPDKEVTSSTDMAEMFAGGGSADMVEWYFPTRILSDVVFALGVGRGAELEQLKYRSGGILDFLLRGGQWQSTPTGTRLLTVIAGDGPNQNVGLGGLIPRDALRPAGYRHFDAVTAAEKQNNGQPEPVSAALVDLAFPAGAAR</sequence>
<feature type="signal peptide" evidence="1">
    <location>
        <begin position="1"/>
        <end position="20"/>
    </location>
</feature>
<evidence type="ECO:0008006" key="4">
    <source>
        <dbReference type="Google" id="ProtNLM"/>
    </source>
</evidence>
<reference evidence="2 3" key="1">
    <citation type="submission" date="2015-07" db="EMBL/GenBank/DDBJ databases">
        <title>Genome sequencing of Kibdelosporangium phytohabitans.</title>
        <authorList>
            <person name="Qin S."/>
            <person name="Xing K."/>
        </authorList>
    </citation>
    <scope>NUCLEOTIDE SEQUENCE [LARGE SCALE GENOMIC DNA]</scope>
    <source>
        <strain evidence="2 3">KLBMP1111</strain>
    </source>
</reference>